<accession>A0A3P3ZMY8</accession>
<dbReference type="GO" id="GO:0016787">
    <property type="term" value="F:hydrolase activity"/>
    <property type="evidence" value="ECO:0007669"/>
    <property type="project" value="UniProtKB-KW"/>
</dbReference>
<dbReference type="CDD" id="cd00077">
    <property type="entry name" value="HDc"/>
    <property type="match status" value="1"/>
</dbReference>
<gene>
    <name evidence="2" type="ORF">CARN8_2430008</name>
</gene>
<dbReference type="PANTHER" id="PTHR43155">
    <property type="entry name" value="CYCLIC DI-GMP PHOSPHODIESTERASE PA4108-RELATED"/>
    <property type="match status" value="1"/>
</dbReference>
<dbReference type="Pfam" id="PF13487">
    <property type="entry name" value="HD_5"/>
    <property type="match status" value="1"/>
</dbReference>
<dbReference type="Gene3D" id="1.10.3210.10">
    <property type="entry name" value="Hypothetical protein af1432"/>
    <property type="match status" value="1"/>
</dbReference>
<feature type="domain" description="HD-GYP" evidence="1">
    <location>
        <begin position="139"/>
        <end position="337"/>
    </location>
</feature>
<dbReference type="InterPro" id="IPR021812">
    <property type="entry name" value="DUF3391"/>
</dbReference>
<dbReference type="Pfam" id="PF11871">
    <property type="entry name" value="DUF3391"/>
    <property type="match status" value="1"/>
</dbReference>
<organism evidence="2">
    <name type="scientific">mine drainage metagenome</name>
    <dbReference type="NCBI Taxonomy" id="410659"/>
    <lineage>
        <taxon>unclassified sequences</taxon>
        <taxon>metagenomes</taxon>
        <taxon>ecological metagenomes</taxon>
    </lineage>
</organism>
<evidence type="ECO:0000313" key="2">
    <source>
        <dbReference type="EMBL" id="VAY87829.1"/>
    </source>
</evidence>
<reference evidence="2" key="1">
    <citation type="submission" date="2018-10" db="EMBL/GenBank/DDBJ databases">
        <authorList>
            <person name="Plewniak F."/>
        </authorList>
    </citation>
    <scope>NUCLEOTIDE SEQUENCE</scope>
</reference>
<sequence>MKKISVDDLRIGMFVHEICGSWMDHPFWVSSFVISDRNDLITLQKSSIREVWIDPDKGRDTEPSAPVASPSLVPSLLMETIKEARAIKVATQKTSFEDELVLARGIHARSRGVIHSLLTEARMDIPVNLTTAQHLVEDICNSVLRNSEALISLLHAKTKKTYPYLHAVAVCALMIALGKQMGFDNNLLKRLGMAGLLLDIGKTLLPLSLLNKQARLTDEEFEMMKSHPLLGYHLLQNLGIDDEIILDVCAHHHERMDGKGYPDWLPEEKISIYANMGTCCDVYDAITSERSYQTGWALGQAIRKMAEWQEGQFNRTVFHAFVRTVGLYPSGTLVQLKSGRLAYVVEQHPGSLMTPKVKAFYSTRQNVFIEPLMLDLSKCGDTILNVEDPAKWNFKASHL</sequence>
<dbReference type="EMBL" id="UOYP01000161">
    <property type="protein sequence ID" value="VAY87829.1"/>
    <property type="molecule type" value="Genomic_DNA"/>
</dbReference>
<dbReference type="AlphaFoldDB" id="A0A3P3ZMY8"/>
<name>A0A3P3ZMY8_9ZZZZ</name>
<proteinExistence type="predicted"/>
<keyword evidence="2" id="KW-0378">Hydrolase</keyword>
<dbReference type="SUPFAM" id="SSF109604">
    <property type="entry name" value="HD-domain/PDEase-like"/>
    <property type="match status" value="1"/>
</dbReference>
<dbReference type="PROSITE" id="PS51832">
    <property type="entry name" value="HD_GYP"/>
    <property type="match status" value="1"/>
</dbReference>
<dbReference type="InterPro" id="IPR003607">
    <property type="entry name" value="HD/PDEase_dom"/>
</dbReference>
<evidence type="ECO:0000259" key="1">
    <source>
        <dbReference type="PROSITE" id="PS51832"/>
    </source>
</evidence>
<dbReference type="InterPro" id="IPR037522">
    <property type="entry name" value="HD_GYP_dom"/>
</dbReference>
<protein>
    <submittedName>
        <fullName evidence="2">Putative enzyme</fullName>
        <ecNumber evidence="2">3.1.4.-</ecNumber>
    </submittedName>
</protein>
<dbReference type="EC" id="3.1.4.-" evidence="2"/>
<dbReference type="PANTHER" id="PTHR43155:SF2">
    <property type="entry name" value="CYCLIC DI-GMP PHOSPHODIESTERASE PA4108"/>
    <property type="match status" value="1"/>
</dbReference>